<sequence>QIYKATFSPPNRLQAEFKRNVMESETTESGLLFSRIRNGKTVVYRACDDPVVDGVEVDGGKEELQGCTLTSLHRRKLIYVSEGTRTGARLIAPNSIVITVTKTQNFDVNCICSSSDSSFVFFLSDNRELSILNTDTMKLNPFAAQSGGKPLIIKGILSADEEKVVVQGRRDGSNEYFVFTVSL</sequence>
<organism evidence="1 2">
    <name type="scientific">Pristionchus fissidentatus</name>
    <dbReference type="NCBI Taxonomy" id="1538716"/>
    <lineage>
        <taxon>Eukaryota</taxon>
        <taxon>Metazoa</taxon>
        <taxon>Ecdysozoa</taxon>
        <taxon>Nematoda</taxon>
        <taxon>Chromadorea</taxon>
        <taxon>Rhabditida</taxon>
        <taxon>Rhabditina</taxon>
        <taxon>Diplogasteromorpha</taxon>
        <taxon>Diplogasteroidea</taxon>
        <taxon>Neodiplogasteridae</taxon>
        <taxon>Pristionchus</taxon>
    </lineage>
</organism>
<dbReference type="SUPFAM" id="SSF82171">
    <property type="entry name" value="DPP6 N-terminal domain-like"/>
    <property type="match status" value="1"/>
</dbReference>
<dbReference type="EMBL" id="BTSY01000002">
    <property type="protein sequence ID" value="GMT15772.1"/>
    <property type="molecule type" value="Genomic_DNA"/>
</dbReference>
<feature type="non-terminal residue" evidence="1">
    <location>
        <position position="183"/>
    </location>
</feature>
<gene>
    <name evidence="1" type="ORF">PFISCL1PPCAC_7069</name>
</gene>
<proteinExistence type="predicted"/>
<comment type="caution">
    <text evidence="1">The sequence shown here is derived from an EMBL/GenBank/DDBJ whole genome shotgun (WGS) entry which is preliminary data.</text>
</comment>
<accession>A0AAV5V805</accession>
<reference evidence="1" key="1">
    <citation type="submission" date="2023-10" db="EMBL/GenBank/DDBJ databases">
        <title>Genome assembly of Pristionchus species.</title>
        <authorList>
            <person name="Yoshida K."/>
            <person name="Sommer R.J."/>
        </authorList>
    </citation>
    <scope>NUCLEOTIDE SEQUENCE</scope>
    <source>
        <strain evidence="1">RS5133</strain>
    </source>
</reference>
<dbReference type="AlphaFoldDB" id="A0AAV5V805"/>
<protein>
    <submittedName>
        <fullName evidence="1">Uncharacterized protein</fullName>
    </submittedName>
</protein>
<evidence type="ECO:0000313" key="1">
    <source>
        <dbReference type="EMBL" id="GMT15772.1"/>
    </source>
</evidence>
<dbReference type="Proteomes" id="UP001432322">
    <property type="component" value="Unassembled WGS sequence"/>
</dbReference>
<name>A0AAV5V805_9BILA</name>
<keyword evidence="2" id="KW-1185">Reference proteome</keyword>
<feature type="non-terminal residue" evidence="1">
    <location>
        <position position="1"/>
    </location>
</feature>
<evidence type="ECO:0000313" key="2">
    <source>
        <dbReference type="Proteomes" id="UP001432322"/>
    </source>
</evidence>